<evidence type="ECO:0000256" key="4">
    <source>
        <dbReference type="ARBA" id="ARBA00022679"/>
    </source>
</evidence>
<organism evidence="7 8">
    <name type="scientific">Tritrichomonas musculus</name>
    <dbReference type="NCBI Taxonomy" id="1915356"/>
    <lineage>
        <taxon>Eukaryota</taxon>
        <taxon>Metamonada</taxon>
        <taxon>Parabasalia</taxon>
        <taxon>Tritrichomonadida</taxon>
        <taxon>Tritrichomonadidae</taxon>
        <taxon>Tritrichomonas</taxon>
    </lineage>
</organism>
<keyword evidence="4 5" id="KW-0808">Transferase</keyword>
<dbReference type="Gene3D" id="3.40.50.11660">
    <property type="entry name" value="Glycosyl transferase family 10, C-terminal domain"/>
    <property type="match status" value="1"/>
</dbReference>
<comment type="pathway">
    <text evidence="1">Protein modification; protein glycosylation.</text>
</comment>
<proteinExistence type="inferred from homology"/>
<feature type="transmembrane region" description="Helical" evidence="5">
    <location>
        <begin position="12"/>
        <end position="31"/>
    </location>
</feature>
<dbReference type="Proteomes" id="UP001470230">
    <property type="component" value="Unassembled WGS sequence"/>
</dbReference>
<evidence type="ECO:0000256" key="3">
    <source>
        <dbReference type="ARBA" id="ARBA00022676"/>
    </source>
</evidence>
<protein>
    <recommendedName>
        <fullName evidence="5">Fucosyltransferase</fullName>
        <ecNumber evidence="5">2.4.1.-</ecNumber>
    </recommendedName>
</protein>
<sequence length="435" mass="51328">MQNKNRFQTKIIVIIIFQLLLSLFIIVLGPIQPNFLTKISDIYVINESKIFYVYKYGNSYVDPIDPKGEKCLIPWKYTQNISQAKLIMYNTLDNYNQLTHPRDRNLRPDQATCIESMESATYYPALLRNKKNFNYSMYYSLTSDVPIPYSEYFTTNEKPLKLSEKKGNLAAAFISNCHDNNHRLGYVKKLMKYMKVDSYGSCANNAQIPSKWKRKTRDKTKEAVISHYKFTLAFENSNDWDYVTEKLYQPLRYGSVPIYRGCPNVEDFAPPNSFIDANKFQSPQKLAEYINYLDTHDDEYNKYLEWKEKNNLGNLAKVLFFRDRHEFGICALIERMHGLWINPFLVDWKRVTSSYLGCNMCRENFDFSKRRIPVLNKEGTHYEYPLNEYWSKVFGNKSVNTLKFNYKLPIKLKSKSNNMMISIIQKVFSIFSPYV</sequence>
<gene>
    <name evidence="7" type="ORF">M9Y10_031155</name>
</gene>
<evidence type="ECO:0000256" key="2">
    <source>
        <dbReference type="ARBA" id="ARBA00008919"/>
    </source>
</evidence>
<keyword evidence="8" id="KW-1185">Reference proteome</keyword>
<name>A0ABR2H2S9_9EUKA</name>
<comment type="caution">
    <text evidence="7">The sequence shown here is derived from an EMBL/GenBank/DDBJ whole genome shotgun (WGS) entry which is preliminary data.</text>
</comment>
<comment type="subcellular location">
    <subcellularLocation>
        <location evidence="5">Golgi apparatus</location>
        <location evidence="5">Golgi stack membrane</location>
        <topology evidence="5">Single-pass type II membrane protein</topology>
    </subcellularLocation>
</comment>
<evidence type="ECO:0000256" key="5">
    <source>
        <dbReference type="RuleBase" id="RU003832"/>
    </source>
</evidence>
<dbReference type="EC" id="2.4.1.-" evidence="5"/>
<evidence type="ECO:0000256" key="1">
    <source>
        <dbReference type="ARBA" id="ARBA00004922"/>
    </source>
</evidence>
<dbReference type="PANTHER" id="PTHR11929">
    <property type="entry name" value="ALPHA- 1,3 -FUCOSYLTRANSFERASE"/>
    <property type="match status" value="1"/>
</dbReference>
<evidence type="ECO:0000313" key="7">
    <source>
        <dbReference type="EMBL" id="KAK8840211.1"/>
    </source>
</evidence>
<evidence type="ECO:0000313" key="8">
    <source>
        <dbReference type="Proteomes" id="UP001470230"/>
    </source>
</evidence>
<reference evidence="7 8" key="1">
    <citation type="submission" date="2024-04" db="EMBL/GenBank/DDBJ databases">
        <title>Tritrichomonas musculus Genome.</title>
        <authorList>
            <person name="Alves-Ferreira E."/>
            <person name="Grigg M."/>
            <person name="Lorenzi H."/>
            <person name="Galac M."/>
        </authorList>
    </citation>
    <scope>NUCLEOTIDE SEQUENCE [LARGE SCALE GENOMIC DNA]</scope>
    <source>
        <strain evidence="7 8">EAF2021</strain>
    </source>
</reference>
<keyword evidence="5" id="KW-0812">Transmembrane</keyword>
<dbReference type="InterPro" id="IPR001503">
    <property type="entry name" value="Glyco_trans_10"/>
</dbReference>
<feature type="domain" description="Fucosyltransferase C-terminal" evidence="6">
    <location>
        <begin position="164"/>
        <end position="337"/>
    </location>
</feature>
<dbReference type="InterPro" id="IPR038577">
    <property type="entry name" value="GT10-like_C_sf"/>
</dbReference>
<dbReference type="PANTHER" id="PTHR11929:SF194">
    <property type="entry name" value="ALPHA-(1,3)-FUCOSYLTRANSFERASE 10"/>
    <property type="match status" value="1"/>
</dbReference>
<keyword evidence="5" id="KW-0472">Membrane</keyword>
<keyword evidence="3 5" id="KW-0328">Glycosyltransferase</keyword>
<comment type="similarity">
    <text evidence="2 5">Belongs to the glycosyltransferase 10 family.</text>
</comment>
<keyword evidence="5" id="KW-0333">Golgi apparatus</keyword>
<dbReference type="Pfam" id="PF00852">
    <property type="entry name" value="Glyco_transf_10"/>
    <property type="match status" value="1"/>
</dbReference>
<dbReference type="SUPFAM" id="SSF53756">
    <property type="entry name" value="UDP-Glycosyltransferase/glycogen phosphorylase"/>
    <property type="match status" value="1"/>
</dbReference>
<dbReference type="InterPro" id="IPR055270">
    <property type="entry name" value="Glyco_tran_10_C"/>
</dbReference>
<accession>A0ABR2H2S9</accession>
<dbReference type="EMBL" id="JAPFFF010000048">
    <property type="protein sequence ID" value="KAK8840211.1"/>
    <property type="molecule type" value="Genomic_DNA"/>
</dbReference>
<evidence type="ECO:0000259" key="6">
    <source>
        <dbReference type="Pfam" id="PF00852"/>
    </source>
</evidence>
<keyword evidence="5" id="KW-1133">Transmembrane helix</keyword>